<organism evidence="1 2">
    <name type="scientific">Portunus trituberculatus</name>
    <name type="common">Swimming crab</name>
    <name type="synonym">Neptunus trituberculatus</name>
    <dbReference type="NCBI Taxonomy" id="210409"/>
    <lineage>
        <taxon>Eukaryota</taxon>
        <taxon>Metazoa</taxon>
        <taxon>Ecdysozoa</taxon>
        <taxon>Arthropoda</taxon>
        <taxon>Crustacea</taxon>
        <taxon>Multicrustacea</taxon>
        <taxon>Malacostraca</taxon>
        <taxon>Eumalacostraca</taxon>
        <taxon>Eucarida</taxon>
        <taxon>Decapoda</taxon>
        <taxon>Pleocyemata</taxon>
        <taxon>Brachyura</taxon>
        <taxon>Eubrachyura</taxon>
        <taxon>Portunoidea</taxon>
        <taxon>Portunidae</taxon>
        <taxon>Portuninae</taxon>
        <taxon>Portunus</taxon>
    </lineage>
</organism>
<reference evidence="1 2" key="1">
    <citation type="submission" date="2019-05" db="EMBL/GenBank/DDBJ databases">
        <title>Another draft genome of Portunus trituberculatus and its Hox gene families provides insights of decapod evolution.</title>
        <authorList>
            <person name="Jeong J.-H."/>
            <person name="Song I."/>
            <person name="Kim S."/>
            <person name="Choi T."/>
            <person name="Kim D."/>
            <person name="Ryu S."/>
            <person name="Kim W."/>
        </authorList>
    </citation>
    <scope>NUCLEOTIDE SEQUENCE [LARGE SCALE GENOMIC DNA]</scope>
    <source>
        <tissue evidence="1">Muscle</tissue>
    </source>
</reference>
<sequence length="199" mass="22008">MLCSSSVYSMRWRLRLHRVKEKCCMNDWRSGNSDRHSKQRMELQNSRRGSPLVLRCVVVVQAATNGGEVDRRRRRRREQCREVCSLREMSDAKLSSQEGHLWPVDSVLPGVPGVPTSTSSSDCSSRMHSTGMMEWPFLPSLRAGRPLREAGGLRASEVFFSLRGRVAGAAVAPIGIRLGSALARWRSPGLSVAGGASTK</sequence>
<evidence type="ECO:0000313" key="2">
    <source>
        <dbReference type="Proteomes" id="UP000324222"/>
    </source>
</evidence>
<dbReference type="EMBL" id="VSRR010001231">
    <property type="protein sequence ID" value="MPC23615.1"/>
    <property type="molecule type" value="Genomic_DNA"/>
</dbReference>
<proteinExistence type="predicted"/>
<name>A0A5B7DQV6_PORTR</name>
<dbReference type="AlphaFoldDB" id="A0A5B7DQV6"/>
<gene>
    <name evidence="1" type="ORF">E2C01_016672</name>
</gene>
<keyword evidence="2" id="KW-1185">Reference proteome</keyword>
<comment type="caution">
    <text evidence="1">The sequence shown here is derived from an EMBL/GenBank/DDBJ whole genome shotgun (WGS) entry which is preliminary data.</text>
</comment>
<protein>
    <submittedName>
        <fullName evidence="1">Uncharacterized protein</fullName>
    </submittedName>
</protein>
<dbReference type="Proteomes" id="UP000324222">
    <property type="component" value="Unassembled WGS sequence"/>
</dbReference>
<evidence type="ECO:0000313" key="1">
    <source>
        <dbReference type="EMBL" id="MPC23615.1"/>
    </source>
</evidence>
<accession>A0A5B7DQV6</accession>